<dbReference type="GO" id="GO:0005524">
    <property type="term" value="F:ATP binding"/>
    <property type="evidence" value="ECO:0007669"/>
    <property type="project" value="UniProtKB-UniRule"/>
</dbReference>
<dbReference type="AlphaFoldDB" id="A0A836CDE3"/>
<evidence type="ECO:0000259" key="2">
    <source>
        <dbReference type="PROSITE" id="PS50011"/>
    </source>
</evidence>
<organism evidence="3 4">
    <name type="scientific">Tribonema minus</name>
    <dbReference type="NCBI Taxonomy" id="303371"/>
    <lineage>
        <taxon>Eukaryota</taxon>
        <taxon>Sar</taxon>
        <taxon>Stramenopiles</taxon>
        <taxon>Ochrophyta</taxon>
        <taxon>PX clade</taxon>
        <taxon>Xanthophyceae</taxon>
        <taxon>Tribonematales</taxon>
        <taxon>Tribonemataceae</taxon>
        <taxon>Tribonema</taxon>
    </lineage>
</organism>
<dbReference type="GO" id="GO:0004672">
    <property type="term" value="F:protein kinase activity"/>
    <property type="evidence" value="ECO:0007669"/>
    <property type="project" value="InterPro"/>
</dbReference>
<gene>
    <name evidence="3" type="ORF">JKP88DRAFT_246162</name>
</gene>
<dbReference type="OrthoDB" id="2438232at2759"/>
<name>A0A836CDE3_9STRA</name>
<keyword evidence="1" id="KW-0547">Nucleotide-binding</keyword>
<proteinExistence type="predicted"/>
<evidence type="ECO:0000313" key="3">
    <source>
        <dbReference type="EMBL" id="KAG5181602.1"/>
    </source>
</evidence>
<protein>
    <recommendedName>
        <fullName evidence="2">Protein kinase domain-containing protein</fullName>
    </recommendedName>
</protein>
<feature type="binding site" evidence="1">
    <location>
        <position position="404"/>
    </location>
    <ligand>
        <name>ATP</name>
        <dbReference type="ChEBI" id="CHEBI:30616"/>
    </ligand>
</feature>
<keyword evidence="4" id="KW-1185">Reference proteome</keyword>
<dbReference type="InterPro" id="IPR008266">
    <property type="entry name" value="Tyr_kinase_AS"/>
</dbReference>
<dbReference type="Proteomes" id="UP000664859">
    <property type="component" value="Unassembled WGS sequence"/>
</dbReference>
<comment type="caution">
    <text evidence="3">The sequence shown here is derived from an EMBL/GenBank/DDBJ whole genome shotgun (WGS) entry which is preliminary data.</text>
</comment>
<dbReference type="Pfam" id="PF00069">
    <property type="entry name" value="Pkinase"/>
    <property type="match status" value="1"/>
</dbReference>
<evidence type="ECO:0000313" key="4">
    <source>
        <dbReference type="Proteomes" id="UP000664859"/>
    </source>
</evidence>
<dbReference type="PROSITE" id="PS00109">
    <property type="entry name" value="PROTEIN_KINASE_TYR"/>
    <property type="match status" value="1"/>
</dbReference>
<feature type="domain" description="Protein kinase" evidence="2">
    <location>
        <begin position="374"/>
        <end position="594"/>
    </location>
</feature>
<keyword evidence="1" id="KW-0067">ATP-binding</keyword>
<dbReference type="PROSITE" id="PS50011">
    <property type="entry name" value="PROTEIN_KINASE_DOM"/>
    <property type="match status" value="1"/>
</dbReference>
<dbReference type="Gene3D" id="1.10.510.10">
    <property type="entry name" value="Transferase(Phosphotransferase) domain 1"/>
    <property type="match status" value="1"/>
</dbReference>
<reference evidence="3" key="1">
    <citation type="submission" date="2021-02" db="EMBL/GenBank/DDBJ databases">
        <title>First Annotated Genome of the Yellow-green Alga Tribonema minus.</title>
        <authorList>
            <person name="Mahan K.M."/>
        </authorList>
    </citation>
    <scope>NUCLEOTIDE SEQUENCE</scope>
    <source>
        <strain evidence="3">UTEX B ZZ1240</strain>
    </source>
</reference>
<dbReference type="EMBL" id="JAFCMP010000312">
    <property type="protein sequence ID" value="KAG5181602.1"/>
    <property type="molecule type" value="Genomic_DNA"/>
</dbReference>
<dbReference type="SMART" id="SM00220">
    <property type="entry name" value="S_TKc"/>
    <property type="match status" value="1"/>
</dbReference>
<accession>A0A836CDE3</accession>
<dbReference type="InterPro" id="IPR017441">
    <property type="entry name" value="Protein_kinase_ATP_BS"/>
</dbReference>
<dbReference type="PROSITE" id="PS00107">
    <property type="entry name" value="PROTEIN_KINASE_ATP"/>
    <property type="match status" value="1"/>
</dbReference>
<evidence type="ECO:0000256" key="1">
    <source>
        <dbReference type="PROSITE-ProRule" id="PRU10141"/>
    </source>
</evidence>
<dbReference type="SUPFAM" id="SSF56112">
    <property type="entry name" value="Protein kinase-like (PK-like)"/>
    <property type="match status" value="1"/>
</dbReference>
<dbReference type="InterPro" id="IPR011009">
    <property type="entry name" value="Kinase-like_dom_sf"/>
</dbReference>
<sequence>MSGEGEFHLYDHQGDYCPVRNAQAFAYEELYANVLRRYPDSPPYKLVEHGGHCVVADDDDLNDLRSRTAGPWELDVKPAPGPPGGVTGGAAMEALSTNRRSMSPIHEHQVQLLVDLVQQRLQLDRIAPRRARVSIRSDATIGEELLKDACPLQGFQLTTEDFKEAHAWLQRADDFLWPGATISVGQRWRDAMGPSSALREAKGGGVREVVARMIAVQPTHFELQYVAVSTKASVCGPSLKPDFLRCAKPGRLLNSAAIAASVPAVPAPAVVPIPSNVAAILDATNRRSSTTRVVRYGEALLDQLCDVRSKVLVGLLDVRKVRFLELRREGNETRLFKTDEFTNVLEALCALLRMGASELDARPCPEIVHDGELLEVDALLGVGATSFVYQCASRTAPQIKFAAKVLKDPSQGWQLAEELRTLQLLKEHVDAGVLRPIALLHPDNPTILLMQPVGVKPGCDQLRDDATWWLEDYNVLLPAAVTVLQQCHGFVVHRDLRPENILLEGVGDSRRLCIADWGFAVNVNAVSPYLGTVRFASARVLDMLEQGAMSFLVTPQDDLESFVKTFFALKYPQAMEQLNMGQCEPSRYKALWAG</sequence>
<dbReference type="InterPro" id="IPR000719">
    <property type="entry name" value="Prot_kinase_dom"/>
</dbReference>